<dbReference type="CDD" id="cd07377">
    <property type="entry name" value="WHTH_GntR"/>
    <property type="match status" value="1"/>
</dbReference>
<dbReference type="PANTHER" id="PTHR43537">
    <property type="entry name" value="TRANSCRIPTIONAL REGULATOR, GNTR FAMILY"/>
    <property type="match status" value="1"/>
</dbReference>
<evidence type="ECO:0000256" key="3">
    <source>
        <dbReference type="ARBA" id="ARBA00023163"/>
    </source>
</evidence>
<protein>
    <submittedName>
        <fullName evidence="5">FCD domain-containing protein</fullName>
    </submittedName>
</protein>
<dbReference type="RefSeq" id="WP_344603904.1">
    <property type="nucleotide sequence ID" value="NZ_BAAAHE010000014.1"/>
</dbReference>
<reference evidence="6" key="1">
    <citation type="journal article" date="2019" name="Int. J. Syst. Evol. Microbiol.">
        <title>The Global Catalogue of Microorganisms (GCM) 10K type strain sequencing project: providing services to taxonomists for standard genome sequencing and annotation.</title>
        <authorList>
            <consortium name="The Broad Institute Genomics Platform"/>
            <consortium name="The Broad Institute Genome Sequencing Center for Infectious Disease"/>
            <person name="Wu L."/>
            <person name="Ma J."/>
        </authorList>
    </citation>
    <scope>NUCLEOTIDE SEQUENCE [LARGE SCALE GENOMIC DNA]</scope>
    <source>
        <strain evidence="6">JCM 10671</strain>
    </source>
</reference>
<dbReference type="PANTHER" id="PTHR43537:SF5">
    <property type="entry name" value="UXU OPERON TRANSCRIPTIONAL REGULATOR"/>
    <property type="match status" value="1"/>
</dbReference>
<dbReference type="InterPro" id="IPR008920">
    <property type="entry name" value="TF_FadR/GntR_C"/>
</dbReference>
<dbReference type="Gene3D" id="1.10.10.10">
    <property type="entry name" value="Winged helix-like DNA-binding domain superfamily/Winged helix DNA-binding domain"/>
    <property type="match status" value="1"/>
</dbReference>
<evidence type="ECO:0000313" key="5">
    <source>
        <dbReference type="EMBL" id="GAA0616723.1"/>
    </source>
</evidence>
<name>A0ABP3RTJ7_9ACTN</name>
<dbReference type="InterPro" id="IPR011711">
    <property type="entry name" value="GntR_C"/>
</dbReference>
<dbReference type="SUPFAM" id="SSF48008">
    <property type="entry name" value="GntR ligand-binding domain-like"/>
    <property type="match status" value="1"/>
</dbReference>
<keyword evidence="2" id="KW-0238">DNA-binding</keyword>
<sequence length="243" mass="25954">MTEIVPLHSTGADRLASQLRRQIVTGELTVGERLPPEPELRERFGASRATLRAALVVLESEGLIKVHRGARGGIEVTQPDIGTAARYFGLILQSRSASVADYQAARVALEPPLARMVAERAANGDGEDVVAALEAAIEAEKADGVPGARAALNFHARVAALSGSTSLALAMDLLTGATSHLYEAQLAAEPRRNGRAHRAHEELLDKVRAGDPDGAEEVWRTHVEEIETRLLKGGKARTAPLFE</sequence>
<organism evidence="5 6">
    <name type="scientific">Sporichthya brevicatena</name>
    <dbReference type="NCBI Taxonomy" id="171442"/>
    <lineage>
        <taxon>Bacteria</taxon>
        <taxon>Bacillati</taxon>
        <taxon>Actinomycetota</taxon>
        <taxon>Actinomycetes</taxon>
        <taxon>Sporichthyales</taxon>
        <taxon>Sporichthyaceae</taxon>
        <taxon>Sporichthya</taxon>
    </lineage>
</organism>
<evidence type="ECO:0000256" key="1">
    <source>
        <dbReference type="ARBA" id="ARBA00023015"/>
    </source>
</evidence>
<proteinExistence type="predicted"/>
<evidence type="ECO:0000256" key="2">
    <source>
        <dbReference type="ARBA" id="ARBA00023125"/>
    </source>
</evidence>
<comment type="caution">
    <text evidence="5">The sequence shown here is derived from an EMBL/GenBank/DDBJ whole genome shotgun (WGS) entry which is preliminary data.</text>
</comment>
<evidence type="ECO:0000259" key="4">
    <source>
        <dbReference type="PROSITE" id="PS50949"/>
    </source>
</evidence>
<dbReference type="Gene3D" id="1.20.120.530">
    <property type="entry name" value="GntR ligand-binding domain-like"/>
    <property type="match status" value="1"/>
</dbReference>
<dbReference type="SMART" id="SM00345">
    <property type="entry name" value="HTH_GNTR"/>
    <property type="match status" value="1"/>
</dbReference>
<dbReference type="PRINTS" id="PR00035">
    <property type="entry name" value="HTHGNTR"/>
</dbReference>
<gene>
    <name evidence="5" type="ORF">GCM10009547_18530</name>
</gene>
<dbReference type="SMART" id="SM00895">
    <property type="entry name" value="FCD"/>
    <property type="match status" value="1"/>
</dbReference>
<dbReference type="SUPFAM" id="SSF46785">
    <property type="entry name" value="Winged helix' DNA-binding domain"/>
    <property type="match status" value="1"/>
</dbReference>
<dbReference type="InterPro" id="IPR036390">
    <property type="entry name" value="WH_DNA-bd_sf"/>
</dbReference>
<dbReference type="PROSITE" id="PS50949">
    <property type="entry name" value="HTH_GNTR"/>
    <property type="match status" value="1"/>
</dbReference>
<feature type="domain" description="HTH gntR-type" evidence="4">
    <location>
        <begin position="9"/>
        <end position="79"/>
    </location>
</feature>
<dbReference type="Pfam" id="PF00392">
    <property type="entry name" value="GntR"/>
    <property type="match status" value="1"/>
</dbReference>
<dbReference type="Proteomes" id="UP001500957">
    <property type="component" value="Unassembled WGS sequence"/>
</dbReference>
<keyword evidence="1" id="KW-0805">Transcription regulation</keyword>
<dbReference type="InterPro" id="IPR000524">
    <property type="entry name" value="Tscrpt_reg_HTH_GntR"/>
</dbReference>
<dbReference type="Pfam" id="PF07729">
    <property type="entry name" value="FCD"/>
    <property type="match status" value="1"/>
</dbReference>
<dbReference type="EMBL" id="BAAAHE010000014">
    <property type="protein sequence ID" value="GAA0616723.1"/>
    <property type="molecule type" value="Genomic_DNA"/>
</dbReference>
<keyword evidence="3" id="KW-0804">Transcription</keyword>
<dbReference type="InterPro" id="IPR036388">
    <property type="entry name" value="WH-like_DNA-bd_sf"/>
</dbReference>
<evidence type="ECO:0000313" key="6">
    <source>
        <dbReference type="Proteomes" id="UP001500957"/>
    </source>
</evidence>
<accession>A0ABP3RTJ7</accession>
<keyword evidence="6" id="KW-1185">Reference proteome</keyword>